<evidence type="ECO:0000313" key="1">
    <source>
        <dbReference type="EMBL" id="QPH50319.1"/>
    </source>
</evidence>
<sequence>MPEEKYLIGAVALMMAITYFTRATPLLFRMQGTPKVFNDVIEYLPVAIIASITVPALLMAKDGSLMAMNADMLAAVPVVIVAYFTRSLIFSVAAGIAAHVAITLVA</sequence>
<dbReference type="AlphaFoldDB" id="A0A2L1WB75"/>
<dbReference type="Pfam" id="PF05437">
    <property type="entry name" value="AzlD"/>
    <property type="match status" value="1"/>
</dbReference>
<dbReference type="EMBL" id="CP064946">
    <property type="protein sequence ID" value="QPH50319.1"/>
    <property type="molecule type" value="Genomic_DNA"/>
</dbReference>
<accession>A0A2L1WB75</accession>
<organism evidence="1 2">
    <name type="scientific">Pseudomonas fulva</name>
    <dbReference type="NCBI Taxonomy" id="47880"/>
    <lineage>
        <taxon>Bacteria</taxon>
        <taxon>Pseudomonadati</taxon>
        <taxon>Pseudomonadota</taxon>
        <taxon>Gammaproteobacteria</taxon>
        <taxon>Pseudomonadales</taxon>
        <taxon>Pseudomonadaceae</taxon>
        <taxon>Pseudomonas</taxon>
    </lineage>
</organism>
<proteinExistence type="predicted"/>
<name>A0A2L1WB75_9PSED</name>
<dbReference type="RefSeq" id="WP_028687398.1">
    <property type="nucleotide sequence ID" value="NZ_BQHM01000005.1"/>
</dbReference>
<dbReference type="Proteomes" id="UP000594430">
    <property type="component" value="Chromosome"/>
</dbReference>
<evidence type="ECO:0000313" key="2">
    <source>
        <dbReference type="Proteomes" id="UP000594430"/>
    </source>
</evidence>
<protein>
    <submittedName>
        <fullName evidence="1">AzlD domain-containing protein</fullName>
    </submittedName>
</protein>
<dbReference type="GeneID" id="93441201"/>
<reference evidence="1 2" key="1">
    <citation type="submission" date="2020-11" db="EMBL/GenBank/DDBJ databases">
        <title>Pseudomonas fulva producing VIM-24.</title>
        <authorList>
            <person name="Liu S."/>
        </authorList>
    </citation>
    <scope>NUCLEOTIDE SEQUENCE [LARGE SCALE GENOMIC DNA]</scope>
    <source>
        <strain evidence="1 2">ZDHY414</strain>
    </source>
</reference>
<dbReference type="InterPro" id="IPR008407">
    <property type="entry name" value="Brnchd-chn_aa_trnsp_AzlD"/>
</dbReference>
<gene>
    <name evidence="1" type="ORF">IZU98_06255</name>
</gene>